<dbReference type="AlphaFoldDB" id="A0A9W4VWQ9"/>
<proteinExistence type="predicted"/>
<dbReference type="Proteomes" id="UP001152447">
    <property type="component" value="Unassembled WGS sequence"/>
</dbReference>
<dbReference type="Gene3D" id="3.30.360.10">
    <property type="entry name" value="Dihydrodipicolinate Reductase, domain 2"/>
    <property type="match status" value="1"/>
</dbReference>
<organism evidence="1 2">
    <name type="scientific">Pseudoalteromonas haloplanktis</name>
    <name type="common">Alteromonas haloplanktis</name>
    <dbReference type="NCBI Taxonomy" id="228"/>
    <lineage>
        <taxon>Bacteria</taxon>
        <taxon>Pseudomonadati</taxon>
        <taxon>Pseudomonadota</taxon>
        <taxon>Gammaproteobacteria</taxon>
        <taxon>Alteromonadales</taxon>
        <taxon>Pseudoalteromonadaceae</taxon>
        <taxon>Pseudoalteromonas</taxon>
    </lineage>
</organism>
<reference evidence="1" key="1">
    <citation type="submission" date="2022-07" db="EMBL/GenBank/DDBJ databases">
        <authorList>
            <person name="Criscuolo A."/>
        </authorList>
    </citation>
    <scope>NUCLEOTIDE SEQUENCE</scope>
    <source>
        <strain evidence="1">CIP103197</strain>
    </source>
</reference>
<gene>
    <name evidence="1" type="ORF">PSEHALCIP103_02260</name>
</gene>
<sequence>MSAWYEQYDHPLWTKMGEEAQRNGGHGGMVGYFAVISPVCE</sequence>
<dbReference type="Gene3D" id="3.40.50.720">
    <property type="entry name" value="NAD(P)-binding Rossmann-like Domain"/>
    <property type="match status" value="1"/>
</dbReference>
<evidence type="ECO:0000313" key="2">
    <source>
        <dbReference type="Proteomes" id="UP001152447"/>
    </source>
</evidence>
<dbReference type="EMBL" id="CAMAPB010000032">
    <property type="protein sequence ID" value="CAH9060368.1"/>
    <property type="molecule type" value="Genomic_DNA"/>
</dbReference>
<comment type="caution">
    <text evidence="1">The sequence shown here is derived from an EMBL/GenBank/DDBJ whole genome shotgun (WGS) entry which is preliminary data.</text>
</comment>
<keyword evidence="2" id="KW-1185">Reference proteome</keyword>
<name>A0A9W4VWQ9_PSEHA</name>
<evidence type="ECO:0000313" key="1">
    <source>
        <dbReference type="EMBL" id="CAH9060368.1"/>
    </source>
</evidence>
<protein>
    <submittedName>
        <fullName evidence="1">Uncharacterized protein</fullName>
    </submittedName>
</protein>
<accession>A0A9W4VWQ9</accession>